<reference evidence="1" key="1">
    <citation type="submission" date="2021-09" db="EMBL/GenBank/DDBJ databases">
        <authorList>
            <consortium name="AG Swart"/>
            <person name="Singh M."/>
            <person name="Singh A."/>
            <person name="Seah K."/>
            <person name="Emmerich C."/>
        </authorList>
    </citation>
    <scope>NUCLEOTIDE SEQUENCE</scope>
    <source>
        <strain evidence="1">ATCC30299</strain>
    </source>
</reference>
<evidence type="ECO:0000313" key="1">
    <source>
        <dbReference type="EMBL" id="CAG9310164.1"/>
    </source>
</evidence>
<accession>A0AAU9IEK6</accession>
<sequence>MVEPTIMQKVSNLEKLRMISLSSQLLVSIVNDLVDYSKMLAGVFTIQKGICLLESIINNVAQLIKIQAETKLIQL</sequence>
<dbReference type="Proteomes" id="UP001162131">
    <property type="component" value="Unassembled WGS sequence"/>
</dbReference>
<organism evidence="1 2">
    <name type="scientific">Blepharisma stoltei</name>
    <dbReference type="NCBI Taxonomy" id="1481888"/>
    <lineage>
        <taxon>Eukaryota</taxon>
        <taxon>Sar</taxon>
        <taxon>Alveolata</taxon>
        <taxon>Ciliophora</taxon>
        <taxon>Postciliodesmatophora</taxon>
        <taxon>Heterotrichea</taxon>
        <taxon>Heterotrichida</taxon>
        <taxon>Blepharismidae</taxon>
        <taxon>Blepharisma</taxon>
    </lineage>
</organism>
<evidence type="ECO:0000313" key="2">
    <source>
        <dbReference type="Proteomes" id="UP001162131"/>
    </source>
</evidence>
<name>A0AAU9IEK6_9CILI</name>
<keyword evidence="2" id="KW-1185">Reference proteome</keyword>
<proteinExistence type="predicted"/>
<gene>
    <name evidence="1" type="ORF">BSTOLATCC_MIC373</name>
</gene>
<protein>
    <submittedName>
        <fullName evidence="1">Uncharacterized protein</fullName>
    </submittedName>
</protein>
<dbReference type="EMBL" id="CAJZBQ010000001">
    <property type="protein sequence ID" value="CAG9310164.1"/>
    <property type="molecule type" value="Genomic_DNA"/>
</dbReference>
<comment type="caution">
    <text evidence="1">The sequence shown here is derived from an EMBL/GenBank/DDBJ whole genome shotgun (WGS) entry which is preliminary data.</text>
</comment>
<dbReference type="AlphaFoldDB" id="A0AAU9IEK6"/>